<evidence type="ECO:0000313" key="2">
    <source>
        <dbReference type="Proteomes" id="UP000290545"/>
    </source>
</evidence>
<proteinExistence type="predicted"/>
<organism evidence="1 2">
    <name type="scientific">Filimonas effusa</name>
    <dbReference type="NCBI Taxonomy" id="2508721"/>
    <lineage>
        <taxon>Bacteria</taxon>
        <taxon>Pseudomonadati</taxon>
        <taxon>Bacteroidota</taxon>
        <taxon>Chitinophagia</taxon>
        <taxon>Chitinophagales</taxon>
        <taxon>Chitinophagaceae</taxon>
        <taxon>Filimonas</taxon>
    </lineage>
</organism>
<dbReference type="AlphaFoldDB" id="A0A4Q1D963"/>
<keyword evidence="2" id="KW-1185">Reference proteome</keyword>
<comment type="caution">
    <text evidence="1">The sequence shown here is derived from an EMBL/GenBank/DDBJ whole genome shotgun (WGS) entry which is preliminary data.</text>
</comment>
<sequence length="370" mass="40818">MNVKILKRVLLMLLLGVLVRADAQLTLVLQVPPAGVVQKSQLWNMALVSGSDVGYDVEVNLTLISTVDNNPVLTATGRVITITKGARQLKYTDFVPVKYTYLSSAFNVDQRPEGFLPLGSYTACYTVSAWGGHAEGPLVEDCIQLDVQPLSPPVLNTPLDKDTVETAYPQFTWLPPAPLSLLNDLTYDFILVKMLPDMTPAQAIQQNIPVYNQAHVRQPFLNFPATTTALDTGIVYAWGVIAKNAGQFVAVSDAWTFRYVTKVFPKETAEASYVQLKREEDGIPVSVSDTLKFVYSNFSSDSTVAFTIAGLSDPDNQLMAKGTFTAQAGENRVQIPVKFGWGLRRNDTYLLTVINAEGEKRLMKFIIKEK</sequence>
<dbReference type="EMBL" id="SDHZ01000001">
    <property type="protein sequence ID" value="RXK85902.1"/>
    <property type="molecule type" value="Genomic_DNA"/>
</dbReference>
<name>A0A4Q1D963_9BACT</name>
<dbReference type="Proteomes" id="UP000290545">
    <property type="component" value="Unassembled WGS sequence"/>
</dbReference>
<reference evidence="1 2" key="1">
    <citation type="submission" date="2019-01" db="EMBL/GenBank/DDBJ databases">
        <title>Filimonas sp. strain TTM-71.</title>
        <authorList>
            <person name="Chen W.-M."/>
        </authorList>
    </citation>
    <scope>NUCLEOTIDE SEQUENCE [LARGE SCALE GENOMIC DNA]</scope>
    <source>
        <strain evidence="1 2">TTM-71</strain>
    </source>
</reference>
<dbReference type="OrthoDB" id="633506at2"/>
<dbReference type="RefSeq" id="WP_129001653.1">
    <property type="nucleotide sequence ID" value="NZ_SDHZ01000001.1"/>
</dbReference>
<evidence type="ECO:0000313" key="1">
    <source>
        <dbReference type="EMBL" id="RXK85902.1"/>
    </source>
</evidence>
<accession>A0A4Q1D963</accession>
<gene>
    <name evidence="1" type="ORF">ESB13_03575</name>
</gene>
<protein>
    <submittedName>
        <fullName evidence="1">Uncharacterized protein</fullName>
    </submittedName>
</protein>